<sequence length="210" mass="22772" precursor="true">MHIKKMVLGALLGGLSFSSLAAVTLQVPDSIDLLAANEAKPQLDGGLFSSSKTLTLPDGENQIVFRYKAYFNQGDERIVVPSNAIIAKFSATDSDLEFVLPEYQNQQQAQQNIANLSWKLVDQTGLEIGVTQDKLIKNGLQVGRDYAAEAQQYNAAGGVAAFAAPSSSVTPTTATNAPIAAKDAEEMLHFWYEKADADTKARFKRFVNQQ</sequence>
<dbReference type="OrthoDB" id="7058190at2"/>
<dbReference type="HAMAP" id="MF_00789">
    <property type="entry name" value="UPF0319"/>
    <property type="match status" value="1"/>
</dbReference>
<evidence type="ECO:0000313" key="5">
    <source>
        <dbReference type="Proteomes" id="UP000198854"/>
    </source>
</evidence>
<keyword evidence="5" id="KW-1185">Reference proteome</keyword>
<dbReference type="AlphaFoldDB" id="A0A1G7XKY4"/>
<comment type="similarity">
    <text evidence="1 3">Belongs to the UPF0319 family.</text>
</comment>
<feature type="chain" id="PRO_5011804211" description="UPF0319 protein SAMN04488136_103208" evidence="3">
    <location>
        <begin position="22"/>
        <end position="210"/>
    </location>
</feature>
<proteinExistence type="inferred from homology"/>
<dbReference type="Pfam" id="PF09829">
    <property type="entry name" value="DUF2057"/>
    <property type="match status" value="1"/>
</dbReference>
<accession>A0A1G7XKY4</accession>
<reference evidence="4 5" key="1">
    <citation type="submission" date="2016-10" db="EMBL/GenBank/DDBJ databases">
        <authorList>
            <person name="de Groot N.N."/>
        </authorList>
    </citation>
    <scope>NUCLEOTIDE SEQUENCE [LARGE SCALE GENOMIC DNA]</scope>
    <source>
        <strain evidence="4 5">CGMCC 1.10228</strain>
    </source>
</reference>
<dbReference type="STRING" id="861298.SAMN04488136_103208"/>
<dbReference type="RefSeq" id="WP_093270161.1">
    <property type="nucleotide sequence ID" value="NZ_FNDD01000003.1"/>
</dbReference>
<dbReference type="EMBL" id="FNDD01000003">
    <property type="protein sequence ID" value="SDG84300.1"/>
    <property type="molecule type" value="Genomic_DNA"/>
</dbReference>
<feature type="signal peptide" evidence="3">
    <location>
        <begin position="1"/>
        <end position="21"/>
    </location>
</feature>
<dbReference type="PANTHER" id="PTHR38108">
    <property type="entry name" value="UPF0319 PROTEIN YCCT"/>
    <property type="match status" value="1"/>
</dbReference>
<evidence type="ECO:0000256" key="1">
    <source>
        <dbReference type="ARBA" id="ARBA00008490"/>
    </source>
</evidence>
<dbReference type="InterPro" id="IPR018635">
    <property type="entry name" value="UPF0319"/>
</dbReference>
<protein>
    <recommendedName>
        <fullName evidence="3">UPF0319 protein SAMN04488136_103208</fullName>
    </recommendedName>
</protein>
<keyword evidence="2 3" id="KW-0732">Signal</keyword>
<evidence type="ECO:0000313" key="4">
    <source>
        <dbReference type="EMBL" id="SDG84300.1"/>
    </source>
</evidence>
<dbReference type="PANTHER" id="PTHR38108:SF1">
    <property type="entry name" value="UPF0319 PROTEIN YCCT"/>
    <property type="match status" value="1"/>
</dbReference>
<gene>
    <name evidence="4" type="ORF">SAMN04488136_103208</name>
</gene>
<name>A0A1G7XKY4_9VIBR</name>
<evidence type="ECO:0000256" key="2">
    <source>
        <dbReference type="ARBA" id="ARBA00022729"/>
    </source>
</evidence>
<organism evidence="4 5">
    <name type="scientific">Vibrio xiamenensis</name>
    <dbReference type="NCBI Taxonomy" id="861298"/>
    <lineage>
        <taxon>Bacteria</taxon>
        <taxon>Pseudomonadati</taxon>
        <taxon>Pseudomonadota</taxon>
        <taxon>Gammaproteobacteria</taxon>
        <taxon>Vibrionales</taxon>
        <taxon>Vibrionaceae</taxon>
        <taxon>Vibrio</taxon>
    </lineage>
</organism>
<dbReference type="Proteomes" id="UP000198854">
    <property type="component" value="Unassembled WGS sequence"/>
</dbReference>
<evidence type="ECO:0000256" key="3">
    <source>
        <dbReference type="HAMAP-Rule" id="MF_00789"/>
    </source>
</evidence>